<evidence type="ECO:0000313" key="1">
    <source>
        <dbReference type="EMBL" id="EQD72466.1"/>
    </source>
</evidence>
<dbReference type="AlphaFoldDB" id="T1BHJ5"/>
<dbReference type="EMBL" id="AUZX01003964">
    <property type="protein sequence ID" value="EQD72466.1"/>
    <property type="molecule type" value="Genomic_DNA"/>
</dbReference>
<dbReference type="Pfam" id="PF03922">
    <property type="entry name" value="OmpW"/>
    <property type="match status" value="1"/>
</dbReference>
<reference evidence="1" key="1">
    <citation type="submission" date="2013-08" db="EMBL/GenBank/DDBJ databases">
        <authorList>
            <person name="Mendez C."/>
            <person name="Richter M."/>
            <person name="Ferrer M."/>
            <person name="Sanchez J."/>
        </authorList>
    </citation>
    <scope>NUCLEOTIDE SEQUENCE</scope>
</reference>
<accession>T1BHJ5</accession>
<dbReference type="PANTHER" id="PTHR36920">
    <property type="match status" value="1"/>
</dbReference>
<dbReference type="InterPro" id="IPR011250">
    <property type="entry name" value="OMP/PagP_B-barrel"/>
</dbReference>
<comment type="caution">
    <text evidence="1">The sequence shown here is derived from an EMBL/GenBank/DDBJ whole genome shotgun (WGS) entry which is preliminary data.</text>
</comment>
<name>T1BHJ5_9ZZZZ</name>
<reference evidence="1" key="2">
    <citation type="journal article" date="2014" name="ISME J.">
        <title>Microbial stratification in low pH oxic and suboxic macroscopic growths along an acid mine drainage.</title>
        <authorList>
            <person name="Mendez-Garcia C."/>
            <person name="Mesa V."/>
            <person name="Sprenger R.R."/>
            <person name="Richter M."/>
            <person name="Diez M.S."/>
            <person name="Solano J."/>
            <person name="Bargiela R."/>
            <person name="Golyshina O.V."/>
            <person name="Manteca A."/>
            <person name="Ramos J.L."/>
            <person name="Gallego J.R."/>
            <person name="Llorente I."/>
            <person name="Martins Dos Santos V.A."/>
            <person name="Jensen O.N."/>
            <person name="Pelaez A.I."/>
            <person name="Sanchez J."/>
            <person name="Ferrer M."/>
        </authorList>
    </citation>
    <scope>NUCLEOTIDE SEQUENCE</scope>
</reference>
<dbReference type="PANTHER" id="PTHR36920:SF1">
    <property type="entry name" value="OUTER MEMBRANE PROTEIN W"/>
    <property type="match status" value="1"/>
</dbReference>
<organism evidence="1">
    <name type="scientific">mine drainage metagenome</name>
    <dbReference type="NCBI Taxonomy" id="410659"/>
    <lineage>
        <taxon>unclassified sequences</taxon>
        <taxon>metagenomes</taxon>
        <taxon>ecological metagenomes</taxon>
    </lineage>
</organism>
<dbReference type="InterPro" id="IPR005618">
    <property type="entry name" value="OMPW"/>
</dbReference>
<dbReference type="SUPFAM" id="SSF56925">
    <property type="entry name" value="OMPA-like"/>
    <property type="match status" value="1"/>
</dbReference>
<sequence length="230" mass="24501">MQHKIATLALGTALALAATGAHAGNSYPNDVRIGAYLVHFDSTATDITGPYTVPGLNTSIGSTTTLYLAYVRQFTTHFQLELAMGWPPVTYAKAVGPAFVGSVPYNGRQIASIRWFSPTALLEYSFFSPQSTWRPFVGIGVNYTRFFSRQITAAGAAVSGGPTSISLPASVGPAVTGGVLYRLSARWHVVASYSVAQVNSRLTTDTAGVLRSSKIHFWPNAVVISVGYSF</sequence>
<dbReference type="GO" id="GO:0019867">
    <property type="term" value="C:outer membrane"/>
    <property type="evidence" value="ECO:0007669"/>
    <property type="project" value="InterPro"/>
</dbReference>
<dbReference type="GO" id="GO:0055085">
    <property type="term" value="P:transmembrane transport"/>
    <property type="evidence" value="ECO:0007669"/>
    <property type="project" value="TreeGrafter"/>
</dbReference>
<proteinExistence type="predicted"/>
<protein>
    <submittedName>
        <fullName evidence="1">OmpW-family exported protein</fullName>
    </submittedName>
</protein>
<dbReference type="Gene3D" id="2.40.160.20">
    <property type="match status" value="1"/>
</dbReference>
<gene>
    <name evidence="1" type="ORF">B1A_05439</name>
</gene>